<accession>A0ABZ2ZZR9</accession>
<protein>
    <submittedName>
        <fullName evidence="1">ATP-grasp fold amidoligase family protein</fullName>
    </submittedName>
</protein>
<keyword evidence="2" id="KW-1185">Reference proteome</keyword>
<name>A0ABZ2ZZR9_9MICC</name>
<reference evidence="1 2" key="1">
    <citation type="submission" date="2024-04" db="EMBL/GenBank/DDBJ databases">
        <title>Arthrobacter sp. from Plains bison fecal sample.</title>
        <authorList>
            <person name="Ruzzini A."/>
        </authorList>
    </citation>
    <scope>NUCLEOTIDE SEQUENCE [LARGE SCALE GENOMIC DNA]</scope>
    <source>
        <strain evidence="1 2">EINP1</strain>
    </source>
</reference>
<dbReference type="EMBL" id="CP151657">
    <property type="protein sequence ID" value="WZP16670.1"/>
    <property type="molecule type" value="Genomic_DNA"/>
</dbReference>
<evidence type="ECO:0000313" key="1">
    <source>
        <dbReference type="EMBL" id="WZP16670.1"/>
    </source>
</evidence>
<dbReference type="Proteomes" id="UP001448858">
    <property type="component" value="Chromosome"/>
</dbReference>
<sequence>MDYFEHMQLRLQGKESHVPARIGDKKLIRQFCDLIGVRTPAVHFRGLQRDLRTFDFPSEFVLKPAFASTSIGVMLLARDEGATFKNLINGDIIHLDTILETCKDIASRYYDDPGVGDFIVEELLRDENGSTPPQDIRFYAFQGEIGMILKEDHLSGSAAQAMYFDGEFLPFPDVKHRYSVAEKAKQLEAIVEAKTPTNWKQLLEVAKRVSTAVPTAFCRVDLYDTPTGVVLGEVTFFPGTFYYRDRKIMSQSEAERLGRMWDEAADRLSGSL</sequence>
<evidence type="ECO:0000313" key="2">
    <source>
        <dbReference type="Proteomes" id="UP001448858"/>
    </source>
</evidence>
<dbReference type="SUPFAM" id="SSF56059">
    <property type="entry name" value="Glutathione synthetase ATP-binding domain-like"/>
    <property type="match status" value="1"/>
</dbReference>
<proteinExistence type="predicted"/>
<organism evidence="1 2">
    <name type="scientific">Arthrobacter citreus</name>
    <dbReference type="NCBI Taxonomy" id="1670"/>
    <lineage>
        <taxon>Bacteria</taxon>
        <taxon>Bacillati</taxon>
        <taxon>Actinomycetota</taxon>
        <taxon>Actinomycetes</taxon>
        <taxon>Micrococcales</taxon>
        <taxon>Micrococcaceae</taxon>
        <taxon>Arthrobacter</taxon>
    </lineage>
</organism>
<dbReference type="InterPro" id="IPR029465">
    <property type="entry name" value="ATPgrasp_TupA"/>
</dbReference>
<dbReference type="Pfam" id="PF14305">
    <property type="entry name" value="ATPgrasp_TupA"/>
    <property type="match status" value="1"/>
</dbReference>
<gene>
    <name evidence="1" type="ORF">AAE021_03545</name>
</gene>
<dbReference type="RefSeq" id="WP_342024276.1">
    <property type="nucleotide sequence ID" value="NZ_CP151657.1"/>
</dbReference>